<comment type="caution">
    <text evidence="1">The sequence shown here is derived from an EMBL/GenBank/DDBJ whole genome shotgun (WGS) entry which is preliminary data.</text>
</comment>
<gene>
    <name evidence="1" type="ORF">DN068_21290</name>
</gene>
<keyword evidence="2" id="KW-1185">Reference proteome</keyword>
<sequence>IFWGDVNYPLLPSERSFYLELNYRHAYFEKAGLDLNQVFAKHQSTWYTKHKDLLNLYINRFNKIWVSHIYSSEYALELINNGYLSNELRDWAEEQELMFYKVATLSLNAIAAQINSASFRPIEIIRPWQSSNESLIAVDSSKDWILLAHFEDEYKAINYSELVLAKNIGGITFSGRTTDNSPYSGYRLHPTVIWDNVPIAIEIEETPTVAFIHQDPIEFLRLLWLNPNLAQALNLTTSDPADGLYATNENNEKVLKLESWALEYLGLNSNNSLHDEMPKLTGSALFLRRDYFDNLCELYNHTPKYYTRSFKSQDASELD</sequence>
<dbReference type="RefSeq" id="WP_165836481.1">
    <property type="nucleotide sequence ID" value="NZ_QKTW01000028.1"/>
</dbReference>
<evidence type="ECO:0000313" key="2">
    <source>
        <dbReference type="Proteomes" id="UP000248745"/>
    </source>
</evidence>
<accession>A0A2W2AFI3</accession>
<name>A0A2W2AFI3_9BACT</name>
<dbReference type="Proteomes" id="UP000248745">
    <property type="component" value="Unassembled WGS sequence"/>
</dbReference>
<dbReference type="EMBL" id="QKTW01000028">
    <property type="protein sequence ID" value="PZF70960.1"/>
    <property type="molecule type" value="Genomic_DNA"/>
</dbReference>
<feature type="non-terminal residue" evidence="1">
    <location>
        <position position="1"/>
    </location>
</feature>
<protein>
    <submittedName>
        <fullName evidence="1">Uncharacterized protein</fullName>
    </submittedName>
</protein>
<reference evidence="1 2" key="1">
    <citation type="submission" date="2018-06" db="EMBL/GenBank/DDBJ databases">
        <title>Mucibacter soli gen. nov., sp. nov., a new member of the family Chitinophagaceae producing mucin.</title>
        <authorList>
            <person name="Kim M.-K."/>
            <person name="Park S."/>
            <person name="Kim T.-S."/>
            <person name="Joung Y."/>
            <person name="Han J.-H."/>
            <person name="Kim S.B."/>
        </authorList>
    </citation>
    <scope>NUCLEOTIDE SEQUENCE [LARGE SCALE GENOMIC DNA]</scope>
    <source>
        <strain evidence="1 2">R1-15</strain>
    </source>
</reference>
<proteinExistence type="predicted"/>
<evidence type="ECO:0000313" key="1">
    <source>
        <dbReference type="EMBL" id="PZF70960.1"/>
    </source>
</evidence>
<organism evidence="1 2">
    <name type="scientific">Taibaiella soli</name>
    <dbReference type="NCBI Taxonomy" id="1649169"/>
    <lineage>
        <taxon>Bacteria</taxon>
        <taxon>Pseudomonadati</taxon>
        <taxon>Bacteroidota</taxon>
        <taxon>Chitinophagia</taxon>
        <taxon>Chitinophagales</taxon>
        <taxon>Chitinophagaceae</taxon>
        <taxon>Taibaiella</taxon>
    </lineage>
</organism>
<dbReference type="AlphaFoldDB" id="A0A2W2AFI3"/>